<accession>A0ABY6D6N9</accession>
<dbReference type="SMART" id="SM01002">
    <property type="entry name" value="AlaDh_PNT_C"/>
    <property type="match status" value="1"/>
</dbReference>
<evidence type="ECO:0000313" key="12">
    <source>
        <dbReference type="EMBL" id="UXX80743.1"/>
    </source>
</evidence>
<evidence type="ECO:0000256" key="1">
    <source>
        <dbReference type="ARBA" id="ARBA00004884"/>
    </source>
</evidence>
<feature type="domain" description="Alanine dehydrogenase/pyridine nucleotide transhydrogenase NAD(H)-binding" evidence="10">
    <location>
        <begin position="168"/>
        <end position="340"/>
    </location>
</feature>
<proteinExistence type="predicted"/>
<evidence type="ECO:0000256" key="4">
    <source>
        <dbReference type="ARBA" id="ARBA00021221"/>
    </source>
</evidence>
<evidence type="ECO:0000256" key="2">
    <source>
        <dbReference type="ARBA" id="ARBA00011245"/>
    </source>
</evidence>
<comment type="pathway">
    <text evidence="1">Amino-acid biosynthesis; L-lysine biosynthesis via AAA pathway; L-lysine from L-alpha-aminoadipate (fungal route): step 3/3.</text>
</comment>
<dbReference type="EMBL" id="CP106735">
    <property type="protein sequence ID" value="UXX80743.1"/>
    <property type="molecule type" value="Genomic_DNA"/>
</dbReference>
<evidence type="ECO:0000259" key="11">
    <source>
        <dbReference type="SMART" id="SM01003"/>
    </source>
</evidence>
<evidence type="ECO:0000256" key="3">
    <source>
        <dbReference type="ARBA" id="ARBA00012847"/>
    </source>
</evidence>
<keyword evidence="7" id="KW-1015">Disulfide bond</keyword>
<evidence type="ECO:0000256" key="7">
    <source>
        <dbReference type="ARBA" id="ARBA00023157"/>
    </source>
</evidence>
<protein>
    <recommendedName>
        <fullName evidence="4">Saccharopine dehydrogenase [NAD(+), L-lysine-forming]</fullName>
        <ecNumber evidence="3">1.5.1.7</ecNumber>
    </recommendedName>
    <alternativeName>
        <fullName evidence="8">Lysine--2-oxoglutarate reductase</fullName>
    </alternativeName>
</protein>
<dbReference type="Proteomes" id="UP001062165">
    <property type="component" value="Chromosome"/>
</dbReference>
<sequence>MSKIGILKEGKIPIDRRVAITPSQAQLIKARFPNVELVCQKSDIRCFSDNDYAQAGIALVDNVADCDIIFGVKEVPLGQLIPNKTYFFFSHTIKKQEYNRDLLNEALDKNIRLIDYETLTNAQHQRIIAFGRYAGIVGAYNALWAFGKRYNLFHIRRAHECFDLDDMKTEYSKIKLPIIKIAITGGGRVAKGAMEVLLSMNMRKVTPERFVNEDFQEPVFTQLNSRDYNRHKDGKDFKRSDFFEHPENFESDFYQYAKSTDLLIACAYWKPEAPVLFTRKEATHRDFKINIIADVTCDIEGSIPSTIRPATIEDPVFDYDPTTGREMPAFSDEGNITVMSVDNLPCELPRNASEDFGKELVNNILPCLLGEDPDRIIERATITNKGKLTKEYAYLQKYADGKE</sequence>
<dbReference type="PANTHER" id="PTHR11133">
    <property type="entry name" value="SACCHAROPINE DEHYDROGENASE"/>
    <property type="match status" value="1"/>
</dbReference>
<reference evidence="12" key="1">
    <citation type="submission" date="2022-10" db="EMBL/GenBank/DDBJ databases">
        <title>Comparative genomics and taxonomic characterization of three novel marine species of genus Reichenbachiella exhibiting antioxidant and polysaccharide degradation activities.</title>
        <authorList>
            <person name="Muhammad N."/>
            <person name="Lee Y.-J."/>
            <person name="Ko J."/>
            <person name="Kim S.-G."/>
        </authorList>
    </citation>
    <scope>NUCLEOTIDE SEQUENCE</scope>
    <source>
        <strain evidence="12">Wsw4-B4</strain>
    </source>
</reference>
<dbReference type="SMART" id="SM01003">
    <property type="entry name" value="AlaDh_PNT_N"/>
    <property type="match status" value="1"/>
</dbReference>
<dbReference type="InterPro" id="IPR007698">
    <property type="entry name" value="AlaDH/PNT_NAD(H)-bd"/>
</dbReference>
<dbReference type="EC" id="1.5.1.7" evidence="3"/>
<dbReference type="PIRSF" id="PIRSF018250">
    <property type="entry name" value="Saccharopine_DH_Lys"/>
    <property type="match status" value="1"/>
</dbReference>
<dbReference type="Pfam" id="PF05222">
    <property type="entry name" value="AlaDh_PNT_N"/>
    <property type="match status" value="1"/>
</dbReference>
<keyword evidence="13" id="KW-1185">Reference proteome</keyword>
<evidence type="ECO:0000259" key="10">
    <source>
        <dbReference type="SMART" id="SM01002"/>
    </source>
</evidence>
<keyword evidence="6" id="KW-0560">Oxidoreductase</keyword>
<evidence type="ECO:0000256" key="6">
    <source>
        <dbReference type="ARBA" id="ARBA00023002"/>
    </source>
</evidence>
<feature type="domain" description="Alanine dehydrogenase/pyridine nucleotide transhydrogenase N-terminal" evidence="11">
    <location>
        <begin position="5"/>
        <end position="137"/>
    </location>
</feature>
<dbReference type="InterPro" id="IPR007886">
    <property type="entry name" value="AlaDH/PNT_N"/>
</dbReference>
<evidence type="ECO:0000256" key="9">
    <source>
        <dbReference type="ARBA" id="ARBA00047860"/>
    </source>
</evidence>
<dbReference type="RefSeq" id="WP_263052472.1">
    <property type="nucleotide sequence ID" value="NZ_CP106735.1"/>
</dbReference>
<keyword evidence="5" id="KW-0028">Amino-acid biosynthesis</keyword>
<comment type="subunit">
    <text evidence="2">Monomer.</text>
</comment>
<dbReference type="CDD" id="cd05199">
    <property type="entry name" value="SDH_like"/>
    <property type="match status" value="1"/>
</dbReference>
<dbReference type="PANTHER" id="PTHR11133:SF22">
    <property type="entry name" value="ALPHA-AMINOADIPIC SEMIALDEHYDE SYNTHASE, MITOCHONDRIAL"/>
    <property type="match status" value="1"/>
</dbReference>
<evidence type="ECO:0000313" key="13">
    <source>
        <dbReference type="Proteomes" id="UP001062165"/>
    </source>
</evidence>
<comment type="catalytic activity">
    <reaction evidence="9">
        <text>L-saccharopine + NAD(+) + H2O = L-lysine + 2-oxoglutarate + NADH + H(+)</text>
        <dbReference type="Rhea" id="RHEA:12440"/>
        <dbReference type="ChEBI" id="CHEBI:15377"/>
        <dbReference type="ChEBI" id="CHEBI:15378"/>
        <dbReference type="ChEBI" id="CHEBI:16810"/>
        <dbReference type="ChEBI" id="CHEBI:32551"/>
        <dbReference type="ChEBI" id="CHEBI:57540"/>
        <dbReference type="ChEBI" id="CHEBI:57945"/>
        <dbReference type="ChEBI" id="CHEBI:57951"/>
        <dbReference type="EC" id="1.5.1.7"/>
    </reaction>
</comment>
<evidence type="ECO:0000256" key="8">
    <source>
        <dbReference type="ARBA" id="ARBA00033228"/>
    </source>
</evidence>
<dbReference type="Gene3D" id="3.40.50.720">
    <property type="entry name" value="NAD(P)-binding Rossmann-like Domain"/>
    <property type="match status" value="2"/>
</dbReference>
<dbReference type="SUPFAM" id="SSF52283">
    <property type="entry name" value="Formate/glycerate dehydrogenase catalytic domain-like"/>
    <property type="match status" value="1"/>
</dbReference>
<dbReference type="InterPro" id="IPR027281">
    <property type="entry name" value="Lys1"/>
</dbReference>
<organism evidence="12 13">
    <name type="scientific">Reichenbachiella carrageenanivorans</name>
    <dbReference type="NCBI Taxonomy" id="2979869"/>
    <lineage>
        <taxon>Bacteria</taxon>
        <taxon>Pseudomonadati</taxon>
        <taxon>Bacteroidota</taxon>
        <taxon>Cytophagia</taxon>
        <taxon>Cytophagales</taxon>
        <taxon>Reichenbachiellaceae</taxon>
        <taxon>Reichenbachiella</taxon>
    </lineage>
</organism>
<evidence type="ECO:0000256" key="5">
    <source>
        <dbReference type="ARBA" id="ARBA00022605"/>
    </source>
</evidence>
<name>A0ABY6D6N9_9BACT</name>
<gene>
    <name evidence="12" type="ORF">N7E81_06475</name>
</gene>
<dbReference type="InterPro" id="IPR051168">
    <property type="entry name" value="AASS"/>
</dbReference>